<dbReference type="STRING" id="231916.A0A409VX13"/>
<dbReference type="InterPro" id="IPR020843">
    <property type="entry name" value="ER"/>
</dbReference>
<dbReference type="InterPro" id="IPR036291">
    <property type="entry name" value="NAD(P)-bd_dom_sf"/>
</dbReference>
<evidence type="ECO:0000313" key="3">
    <source>
        <dbReference type="Proteomes" id="UP000284706"/>
    </source>
</evidence>
<dbReference type="OrthoDB" id="1706066at2759"/>
<reference evidence="2 3" key="1">
    <citation type="journal article" date="2018" name="Evol. Lett.">
        <title>Horizontal gene cluster transfer increased hallucinogenic mushroom diversity.</title>
        <authorList>
            <person name="Reynolds H.T."/>
            <person name="Vijayakumar V."/>
            <person name="Gluck-Thaler E."/>
            <person name="Korotkin H.B."/>
            <person name="Matheny P.B."/>
            <person name="Slot J.C."/>
        </authorList>
    </citation>
    <scope>NUCLEOTIDE SEQUENCE [LARGE SCALE GENOMIC DNA]</scope>
    <source>
        <strain evidence="2 3">SRW20</strain>
    </source>
</reference>
<dbReference type="Gene3D" id="3.40.50.720">
    <property type="entry name" value="NAD(P)-binding Rossmann-like Domain"/>
    <property type="match status" value="1"/>
</dbReference>
<keyword evidence="3" id="KW-1185">Reference proteome</keyword>
<dbReference type="PANTHER" id="PTHR45033:SF3">
    <property type="entry name" value="DEHYDROGENASE, PUTATIVE (AFU_ORTHOLOGUE AFUA_2G13270)-RELATED"/>
    <property type="match status" value="1"/>
</dbReference>
<dbReference type="SUPFAM" id="SSF50129">
    <property type="entry name" value="GroES-like"/>
    <property type="match status" value="1"/>
</dbReference>
<dbReference type="InterPro" id="IPR013149">
    <property type="entry name" value="ADH-like_C"/>
</dbReference>
<dbReference type="GO" id="GO:0016491">
    <property type="term" value="F:oxidoreductase activity"/>
    <property type="evidence" value="ECO:0007669"/>
    <property type="project" value="InterPro"/>
</dbReference>
<accession>A0A409VX13</accession>
<dbReference type="Proteomes" id="UP000284706">
    <property type="component" value="Unassembled WGS sequence"/>
</dbReference>
<dbReference type="SUPFAM" id="SSF51735">
    <property type="entry name" value="NAD(P)-binding Rossmann-fold domains"/>
    <property type="match status" value="1"/>
</dbReference>
<sequence>MSGIPRKTQALTIQGAKSAQKPLYHDAVIVERPLPSPKPGEVVVKIGAAGFNHKDLWQRMGQYPGIVMGAVFGGDGAGTVVASGTPNDPYLKKRVFLNPTRGWENDPCGPESNFGILGGVVFPPLGTFAEYVVVERDQVIPTPEHLDDVHAAAWPIGGVTAWRAVAVNAQVDRGHNVLITGIGGGVALLAMQLCLAKGANVYVTSGNREKIEKAISLGAKGGASYKDSRLFISVTQVVIFVAALDSSDSDSCVLALENWPAQIESLLNKVKKGTMLDAIIDSAGGDIMGQAGKMLKQGGRVVCYGMTASPKITMTMRQVLANQQLIGSTMGSKQDMKDATDFLATHRIVPIVSHVLDGLESAEEGFELLKRGDQFGKVVIRLFDTMVNHGEFAASLQASMQCRT</sequence>
<dbReference type="Gene3D" id="3.90.180.10">
    <property type="entry name" value="Medium-chain alcohol dehydrogenases, catalytic domain"/>
    <property type="match status" value="1"/>
</dbReference>
<dbReference type="EMBL" id="NHYE01005528">
    <property type="protein sequence ID" value="PPQ70788.1"/>
    <property type="molecule type" value="Genomic_DNA"/>
</dbReference>
<organism evidence="2 3">
    <name type="scientific">Gymnopilus dilepis</name>
    <dbReference type="NCBI Taxonomy" id="231916"/>
    <lineage>
        <taxon>Eukaryota</taxon>
        <taxon>Fungi</taxon>
        <taxon>Dikarya</taxon>
        <taxon>Basidiomycota</taxon>
        <taxon>Agaricomycotina</taxon>
        <taxon>Agaricomycetes</taxon>
        <taxon>Agaricomycetidae</taxon>
        <taxon>Agaricales</taxon>
        <taxon>Agaricineae</taxon>
        <taxon>Hymenogastraceae</taxon>
        <taxon>Gymnopilus</taxon>
    </lineage>
</organism>
<name>A0A409VX13_9AGAR</name>
<evidence type="ECO:0000259" key="1">
    <source>
        <dbReference type="SMART" id="SM00829"/>
    </source>
</evidence>
<dbReference type="InterPro" id="IPR011032">
    <property type="entry name" value="GroES-like_sf"/>
</dbReference>
<dbReference type="InterPro" id="IPR052711">
    <property type="entry name" value="Zinc_ADH-like"/>
</dbReference>
<dbReference type="AlphaFoldDB" id="A0A409VX13"/>
<dbReference type="PANTHER" id="PTHR45033">
    <property type="match status" value="1"/>
</dbReference>
<proteinExistence type="predicted"/>
<comment type="caution">
    <text evidence="2">The sequence shown here is derived from an EMBL/GenBank/DDBJ whole genome shotgun (WGS) entry which is preliminary data.</text>
</comment>
<evidence type="ECO:0000313" key="2">
    <source>
        <dbReference type="EMBL" id="PPQ70788.1"/>
    </source>
</evidence>
<dbReference type="InParanoid" id="A0A409VX13"/>
<feature type="domain" description="Enoyl reductase (ER)" evidence="1">
    <location>
        <begin position="26"/>
        <end position="380"/>
    </location>
</feature>
<dbReference type="Pfam" id="PF00107">
    <property type="entry name" value="ADH_zinc_N"/>
    <property type="match status" value="1"/>
</dbReference>
<gene>
    <name evidence="2" type="ORF">CVT26_014723</name>
</gene>
<protein>
    <recommendedName>
        <fullName evidence="1">Enoyl reductase (ER) domain-containing protein</fullName>
    </recommendedName>
</protein>
<dbReference type="Pfam" id="PF08240">
    <property type="entry name" value="ADH_N"/>
    <property type="match status" value="1"/>
</dbReference>
<dbReference type="SMART" id="SM00829">
    <property type="entry name" value="PKS_ER"/>
    <property type="match status" value="1"/>
</dbReference>
<dbReference type="InterPro" id="IPR013154">
    <property type="entry name" value="ADH-like_N"/>
</dbReference>